<evidence type="ECO:0000313" key="4">
    <source>
        <dbReference type="Proteomes" id="UP000279236"/>
    </source>
</evidence>
<feature type="region of interest" description="Disordered" evidence="1">
    <location>
        <begin position="353"/>
        <end position="379"/>
    </location>
</feature>
<comment type="caution">
    <text evidence="3">The sequence shown here is derived from an EMBL/GenBank/DDBJ whole genome shotgun (WGS) entry which is preliminary data.</text>
</comment>
<name>A0A427Y0F5_9TREE</name>
<feature type="chain" id="PRO_5019461026" evidence="2">
    <location>
        <begin position="16"/>
        <end position="412"/>
    </location>
</feature>
<dbReference type="EMBL" id="RSCE01000003">
    <property type="protein sequence ID" value="RSH84616.1"/>
    <property type="molecule type" value="Genomic_DNA"/>
</dbReference>
<dbReference type="AlphaFoldDB" id="A0A427Y0F5"/>
<proteinExistence type="predicted"/>
<keyword evidence="4" id="KW-1185">Reference proteome</keyword>
<evidence type="ECO:0000256" key="1">
    <source>
        <dbReference type="SAM" id="MobiDB-lite"/>
    </source>
</evidence>
<dbReference type="InterPro" id="IPR006652">
    <property type="entry name" value="Kelch_1"/>
</dbReference>
<reference evidence="3 4" key="1">
    <citation type="submission" date="2018-11" db="EMBL/GenBank/DDBJ databases">
        <title>Genome sequence of Apiotrichum porosum DSM 27194.</title>
        <authorList>
            <person name="Aliyu H."/>
            <person name="Gorte O."/>
            <person name="Ochsenreither K."/>
        </authorList>
    </citation>
    <scope>NUCLEOTIDE SEQUENCE [LARGE SCALE GENOMIC DNA]</scope>
    <source>
        <strain evidence="3 4">DSM 27194</strain>
    </source>
</reference>
<dbReference type="Pfam" id="PF01344">
    <property type="entry name" value="Kelch_1"/>
    <property type="match status" value="1"/>
</dbReference>
<organism evidence="3 4">
    <name type="scientific">Apiotrichum porosum</name>
    <dbReference type="NCBI Taxonomy" id="105984"/>
    <lineage>
        <taxon>Eukaryota</taxon>
        <taxon>Fungi</taxon>
        <taxon>Dikarya</taxon>
        <taxon>Basidiomycota</taxon>
        <taxon>Agaricomycotina</taxon>
        <taxon>Tremellomycetes</taxon>
        <taxon>Trichosporonales</taxon>
        <taxon>Trichosporonaceae</taxon>
        <taxon>Apiotrichum</taxon>
    </lineage>
</organism>
<evidence type="ECO:0000256" key="2">
    <source>
        <dbReference type="SAM" id="SignalP"/>
    </source>
</evidence>
<dbReference type="GeneID" id="39590683"/>
<gene>
    <name evidence="3" type="ORF">EHS24_006140</name>
</gene>
<dbReference type="RefSeq" id="XP_028478064.1">
    <property type="nucleotide sequence ID" value="XM_028621612.1"/>
</dbReference>
<dbReference type="Proteomes" id="UP000279236">
    <property type="component" value="Unassembled WGS sequence"/>
</dbReference>
<evidence type="ECO:0000313" key="3">
    <source>
        <dbReference type="EMBL" id="RSH84616.1"/>
    </source>
</evidence>
<dbReference type="OrthoDB" id="3356102at2759"/>
<accession>A0A427Y0F5</accession>
<keyword evidence="2" id="KW-0732">Signal</keyword>
<sequence>MAALLLSALLPLAAAVPCVQFDASFNLYAFGGENDVSLGAASSWSSPSPTTLSTTNRPPWTGNQTQCFLSQSNNAMYVYGGDASDLSSIYIYDFAANSWTVQATSGAPATLGNSRSSAVLDHDTNVIYTIIGAGQSMYQLDLGSVTNTASGTAAWSLVESPSFTTTNYDVTAALAANHIMYFGVPDTAAGSANVFVIHYAYFQPEVQAFPTTGSGSAFPDTVGQAVSLPTSENSTPYQMLFVPEDFSGAYLVSHWTDLGNYSITSDSPMDLSLINSTQAFPTPSSKDTNAAYACSDSACVQVDSTGDIYYITDAVSNYTVSSSATWSKMSYALTLSSSSSATGAASGTDAASGTATATGSGSAKAGSSTTKSSTSASGSSTAAASAAGRLGIRTDILGFTVGVAALVAATLL</sequence>
<dbReference type="InterPro" id="IPR015915">
    <property type="entry name" value="Kelch-typ_b-propeller"/>
</dbReference>
<dbReference type="Gene3D" id="2.120.10.80">
    <property type="entry name" value="Kelch-type beta propeller"/>
    <property type="match status" value="1"/>
</dbReference>
<feature type="signal peptide" evidence="2">
    <location>
        <begin position="1"/>
        <end position="15"/>
    </location>
</feature>
<dbReference type="STRING" id="105984.A0A427Y0F5"/>
<protein>
    <submittedName>
        <fullName evidence="3">Uncharacterized protein</fullName>
    </submittedName>
</protein>
<dbReference type="SUPFAM" id="SSF117281">
    <property type="entry name" value="Kelch motif"/>
    <property type="match status" value="1"/>
</dbReference>